<feature type="transmembrane region" description="Helical" evidence="2">
    <location>
        <begin position="97"/>
        <end position="122"/>
    </location>
</feature>
<dbReference type="AlphaFoldDB" id="A0AAU2UXE5"/>
<keyword evidence="2" id="KW-0812">Transmembrane</keyword>
<reference evidence="3" key="1">
    <citation type="submission" date="2022-10" db="EMBL/GenBank/DDBJ databases">
        <title>The complete genomes of actinobacterial strains from the NBC collection.</title>
        <authorList>
            <person name="Joergensen T.S."/>
            <person name="Alvarez Arevalo M."/>
            <person name="Sterndorff E.B."/>
            <person name="Faurdal D."/>
            <person name="Vuksanovic O."/>
            <person name="Mourched A.-S."/>
            <person name="Charusanti P."/>
            <person name="Shaw S."/>
            <person name="Blin K."/>
            <person name="Weber T."/>
        </authorList>
    </citation>
    <scope>NUCLEOTIDE SEQUENCE</scope>
    <source>
        <strain evidence="3">NBC_00003</strain>
    </source>
</reference>
<accession>A0AAU2UXE5</accession>
<gene>
    <name evidence="3" type="ORF">OG549_03585</name>
</gene>
<feature type="compositionally biased region" description="Polar residues" evidence="1">
    <location>
        <begin position="169"/>
        <end position="179"/>
    </location>
</feature>
<sequence>MPFAPRVISRFLLVTAAVLLAWTVVLGCLLDGQNQVRNWSVSWVGMDLLQVTGLVATAILLARRVRTVSPVAAATAALLVLDAWFDVVTSEDGGARYVALIMAFLVELPSALWLAWLAAFALDWEAQPARATDRGAAGPEGRSSHETSSEPRPPSARKAPASEYRGAAETNNSKRPPTS</sequence>
<dbReference type="PROSITE" id="PS51257">
    <property type="entry name" value="PROKAR_LIPOPROTEIN"/>
    <property type="match status" value="1"/>
</dbReference>
<feature type="transmembrane region" description="Helical" evidence="2">
    <location>
        <begin position="43"/>
        <end position="61"/>
    </location>
</feature>
<protein>
    <recommendedName>
        <fullName evidence="4">Integral membrane protein</fullName>
    </recommendedName>
</protein>
<evidence type="ECO:0000313" key="3">
    <source>
        <dbReference type="EMBL" id="WTW59796.1"/>
    </source>
</evidence>
<feature type="transmembrane region" description="Helical" evidence="2">
    <location>
        <begin position="68"/>
        <end position="85"/>
    </location>
</feature>
<evidence type="ECO:0000256" key="1">
    <source>
        <dbReference type="SAM" id="MobiDB-lite"/>
    </source>
</evidence>
<evidence type="ECO:0008006" key="4">
    <source>
        <dbReference type="Google" id="ProtNLM"/>
    </source>
</evidence>
<dbReference type="EMBL" id="CP108318">
    <property type="protein sequence ID" value="WTW59796.1"/>
    <property type="molecule type" value="Genomic_DNA"/>
</dbReference>
<proteinExistence type="predicted"/>
<feature type="region of interest" description="Disordered" evidence="1">
    <location>
        <begin position="131"/>
        <end position="179"/>
    </location>
</feature>
<evidence type="ECO:0000256" key="2">
    <source>
        <dbReference type="SAM" id="Phobius"/>
    </source>
</evidence>
<name>A0AAU2UXE5_9ACTN</name>
<organism evidence="3">
    <name type="scientific">Streptomyces sp. NBC_00003</name>
    <dbReference type="NCBI Taxonomy" id="2903608"/>
    <lineage>
        <taxon>Bacteria</taxon>
        <taxon>Bacillati</taxon>
        <taxon>Actinomycetota</taxon>
        <taxon>Actinomycetes</taxon>
        <taxon>Kitasatosporales</taxon>
        <taxon>Streptomycetaceae</taxon>
        <taxon>Streptomyces</taxon>
    </lineage>
</organism>
<keyword evidence="2" id="KW-0472">Membrane</keyword>
<keyword evidence="2" id="KW-1133">Transmembrane helix</keyword>